<reference evidence="1 2" key="1">
    <citation type="journal article" date="2019" name="Sci. Rep.">
        <title>Orb-weaving spider Araneus ventricosus genome elucidates the spidroin gene catalogue.</title>
        <authorList>
            <person name="Kono N."/>
            <person name="Nakamura H."/>
            <person name="Ohtoshi R."/>
            <person name="Moran D.A.P."/>
            <person name="Shinohara A."/>
            <person name="Yoshida Y."/>
            <person name="Fujiwara M."/>
            <person name="Mori M."/>
            <person name="Tomita M."/>
            <person name="Arakawa K."/>
        </authorList>
    </citation>
    <scope>NUCLEOTIDE SEQUENCE [LARGE SCALE GENOMIC DNA]</scope>
</reference>
<comment type="caution">
    <text evidence="1">The sequence shown here is derived from an EMBL/GenBank/DDBJ whole genome shotgun (WGS) entry which is preliminary data.</text>
</comment>
<proteinExistence type="predicted"/>
<accession>A0A4Y2VRW7</accession>
<name>A0A4Y2VRW7_ARAVE</name>
<protein>
    <submittedName>
        <fullName evidence="1">Uncharacterized protein</fullName>
    </submittedName>
</protein>
<organism evidence="1 2">
    <name type="scientific">Araneus ventricosus</name>
    <name type="common">Orbweaver spider</name>
    <name type="synonym">Epeira ventricosa</name>
    <dbReference type="NCBI Taxonomy" id="182803"/>
    <lineage>
        <taxon>Eukaryota</taxon>
        <taxon>Metazoa</taxon>
        <taxon>Ecdysozoa</taxon>
        <taxon>Arthropoda</taxon>
        <taxon>Chelicerata</taxon>
        <taxon>Arachnida</taxon>
        <taxon>Araneae</taxon>
        <taxon>Araneomorphae</taxon>
        <taxon>Entelegynae</taxon>
        <taxon>Araneoidea</taxon>
        <taxon>Araneidae</taxon>
        <taxon>Araneus</taxon>
    </lineage>
</organism>
<gene>
    <name evidence="1" type="ORF">AVEN_180667_1</name>
</gene>
<evidence type="ECO:0000313" key="1">
    <source>
        <dbReference type="EMBL" id="GBO27401.1"/>
    </source>
</evidence>
<sequence>MDLYPPSVDARSRPQWLKLDMGRILAPLDCAPSRVAGYPHAQRGKRLILFTFGKIFCCRRDTFKIDKVLQPLAFRIALEETEPLSRRLGPTCHARS</sequence>
<dbReference type="Proteomes" id="UP000499080">
    <property type="component" value="Unassembled WGS sequence"/>
</dbReference>
<dbReference type="EMBL" id="BGPR01050395">
    <property type="protein sequence ID" value="GBO27401.1"/>
    <property type="molecule type" value="Genomic_DNA"/>
</dbReference>
<keyword evidence="2" id="KW-1185">Reference proteome</keyword>
<dbReference type="AlphaFoldDB" id="A0A4Y2VRW7"/>
<evidence type="ECO:0000313" key="2">
    <source>
        <dbReference type="Proteomes" id="UP000499080"/>
    </source>
</evidence>